<dbReference type="InterPro" id="IPR010559">
    <property type="entry name" value="Sig_transdc_His_kin_internal"/>
</dbReference>
<reference evidence="9 10" key="1">
    <citation type="submission" date="2019-08" db="EMBL/GenBank/DDBJ databases">
        <title>Genome sequencing of Paenibacillus faecis DSM 23593(T).</title>
        <authorList>
            <person name="Kook J.-K."/>
            <person name="Park S.-N."/>
            <person name="Lim Y.K."/>
        </authorList>
    </citation>
    <scope>NUCLEOTIDE SEQUENCE [LARGE SCALE GENOMIC DNA]</scope>
    <source>
        <strain evidence="9 10">DSM 23593</strain>
    </source>
</reference>
<name>A0A5D0CUA0_9BACL</name>
<dbReference type="SUPFAM" id="SSF55874">
    <property type="entry name" value="ATPase domain of HSP90 chaperone/DNA topoisomerase II/histidine kinase"/>
    <property type="match status" value="1"/>
</dbReference>
<feature type="coiled-coil region" evidence="6">
    <location>
        <begin position="365"/>
        <end position="392"/>
    </location>
</feature>
<feature type="transmembrane region" description="Helical" evidence="7">
    <location>
        <begin position="16"/>
        <end position="39"/>
    </location>
</feature>
<accession>A0A5D0CUA0</accession>
<keyword evidence="2" id="KW-1003">Cell membrane</keyword>
<keyword evidence="7" id="KW-1133">Transmembrane helix</keyword>
<feature type="domain" description="HAMP" evidence="8">
    <location>
        <begin position="318"/>
        <end position="370"/>
    </location>
</feature>
<evidence type="ECO:0000256" key="2">
    <source>
        <dbReference type="ARBA" id="ARBA00022475"/>
    </source>
</evidence>
<dbReference type="CDD" id="cd06225">
    <property type="entry name" value="HAMP"/>
    <property type="match status" value="1"/>
</dbReference>
<evidence type="ECO:0000313" key="9">
    <source>
        <dbReference type="EMBL" id="TYA13483.1"/>
    </source>
</evidence>
<proteinExistence type="predicted"/>
<evidence type="ECO:0000256" key="7">
    <source>
        <dbReference type="SAM" id="Phobius"/>
    </source>
</evidence>
<protein>
    <submittedName>
        <fullName evidence="9">Sensor histidine kinase</fullName>
    </submittedName>
</protein>
<dbReference type="InterPro" id="IPR036890">
    <property type="entry name" value="HATPase_C_sf"/>
</dbReference>
<evidence type="ECO:0000313" key="10">
    <source>
        <dbReference type="Proteomes" id="UP000325218"/>
    </source>
</evidence>
<comment type="subcellular location">
    <subcellularLocation>
        <location evidence="1">Cell membrane</location>
        <topology evidence="1">Multi-pass membrane protein</topology>
    </subcellularLocation>
</comment>
<evidence type="ECO:0000256" key="5">
    <source>
        <dbReference type="ARBA" id="ARBA00023136"/>
    </source>
</evidence>
<evidence type="ECO:0000256" key="4">
    <source>
        <dbReference type="ARBA" id="ARBA00022679"/>
    </source>
</evidence>
<keyword evidence="9" id="KW-0418">Kinase</keyword>
<dbReference type="GO" id="GO:0005886">
    <property type="term" value="C:plasma membrane"/>
    <property type="evidence" value="ECO:0007669"/>
    <property type="project" value="UniProtKB-SubCell"/>
</dbReference>
<dbReference type="Proteomes" id="UP000325218">
    <property type="component" value="Unassembled WGS sequence"/>
</dbReference>
<comment type="caution">
    <text evidence="9">The sequence shown here is derived from an EMBL/GenBank/DDBJ whole genome shotgun (WGS) entry which is preliminary data.</text>
</comment>
<dbReference type="Pfam" id="PF00672">
    <property type="entry name" value="HAMP"/>
    <property type="match status" value="1"/>
</dbReference>
<dbReference type="Gene3D" id="3.30.565.10">
    <property type="entry name" value="Histidine kinase-like ATPase, C-terminal domain"/>
    <property type="match status" value="1"/>
</dbReference>
<gene>
    <name evidence="9" type="ORF">FRY98_12580</name>
</gene>
<feature type="transmembrane region" description="Helical" evidence="7">
    <location>
        <begin position="264"/>
        <end position="282"/>
    </location>
</feature>
<dbReference type="AlphaFoldDB" id="A0A5D0CUA0"/>
<keyword evidence="5 7" id="KW-0472">Membrane</keyword>
<feature type="transmembrane region" description="Helical" evidence="7">
    <location>
        <begin position="294"/>
        <end position="316"/>
    </location>
</feature>
<keyword evidence="10" id="KW-1185">Reference proteome</keyword>
<evidence type="ECO:0000256" key="1">
    <source>
        <dbReference type="ARBA" id="ARBA00004651"/>
    </source>
</evidence>
<dbReference type="Pfam" id="PF06580">
    <property type="entry name" value="His_kinase"/>
    <property type="match status" value="1"/>
</dbReference>
<dbReference type="Gene3D" id="6.10.340.10">
    <property type="match status" value="1"/>
</dbReference>
<dbReference type="OrthoDB" id="9809348at2"/>
<dbReference type="PROSITE" id="PS50885">
    <property type="entry name" value="HAMP"/>
    <property type="match status" value="1"/>
</dbReference>
<keyword evidence="7" id="KW-0812">Transmembrane</keyword>
<dbReference type="SMART" id="SM00304">
    <property type="entry name" value="HAMP"/>
    <property type="match status" value="1"/>
</dbReference>
<evidence type="ECO:0000256" key="6">
    <source>
        <dbReference type="SAM" id="Coils"/>
    </source>
</evidence>
<keyword evidence="4" id="KW-0808">Transferase</keyword>
<keyword evidence="6" id="KW-0175">Coiled coil</keyword>
<dbReference type="GO" id="GO:0000155">
    <property type="term" value="F:phosphorelay sensor kinase activity"/>
    <property type="evidence" value="ECO:0007669"/>
    <property type="project" value="InterPro"/>
</dbReference>
<dbReference type="InterPro" id="IPR050640">
    <property type="entry name" value="Bact_2-comp_sensor_kinase"/>
</dbReference>
<dbReference type="PANTHER" id="PTHR34220:SF7">
    <property type="entry name" value="SENSOR HISTIDINE KINASE YPDA"/>
    <property type="match status" value="1"/>
</dbReference>
<dbReference type="EMBL" id="VSDO01000002">
    <property type="protein sequence ID" value="TYA13483.1"/>
    <property type="molecule type" value="Genomic_DNA"/>
</dbReference>
<dbReference type="PANTHER" id="PTHR34220">
    <property type="entry name" value="SENSOR HISTIDINE KINASE YPDA"/>
    <property type="match status" value="1"/>
</dbReference>
<dbReference type="SUPFAM" id="SSF158472">
    <property type="entry name" value="HAMP domain-like"/>
    <property type="match status" value="1"/>
</dbReference>
<dbReference type="InterPro" id="IPR003660">
    <property type="entry name" value="HAMP_dom"/>
</dbReference>
<evidence type="ECO:0000256" key="3">
    <source>
        <dbReference type="ARBA" id="ARBA00022553"/>
    </source>
</evidence>
<evidence type="ECO:0000259" key="8">
    <source>
        <dbReference type="PROSITE" id="PS50885"/>
    </source>
</evidence>
<organism evidence="9 10">
    <name type="scientific">Paenibacillus faecis</name>
    <dbReference type="NCBI Taxonomy" id="862114"/>
    <lineage>
        <taxon>Bacteria</taxon>
        <taxon>Bacillati</taxon>
        <taxon>Bacillota</taxon>
        <taxon>Bacilli</taxon>
        <taxon>Bacillales</taxon>
        <taxon>Paenibacillaceae</taxon>
        <taxon>Paenibacillus</taxon>
    </lineage>
</organism>
<sequence>MHLKTWIYRTSLRKRMWVSFAGLTVLCIAVTGLCSYVIAARAMERNSTQLNHSVLNQSVNVLDQKLKQIVVASSTMTLSETYKQTIRDIQADNRGRYFANFSLLQGLFTQAELTENSIDSILISTPSGDFYSSGKTRKTDVPFNSTAIYQRIKDEPETRWIESHEDELFAGKEEVVTLVLQSLTETYVPDVFLIVNVDARMLGEVVSEGLNPGSAHFLLMNTSGASVLGDQGRPAWTKSPEFIRKLAASGSGNFEYKSPDGTMLVSYAISAFATDWMLVSYLSKSDLLAPVHQIQWLVLAIMAFCTLTALLLARYLSGLLLSPLLRLQKTMKRVEHEDLGARFVSPFQDEIGEAGRKFNQMLDRIGQLIAEVKASENEKRKAEIKALQAQIDPHFLYNTLNTIYWKCEMDEYEDVKAMVLSLSALFRLGLNQGKEITTLGKELEHARQYLNLQQQCYEGLFEFSIHAPPELLELPVLKIIIQPLVENSILHGLKDKREAGMIRIEAESAGGSLVISVTDNGVGLDAERMDEKLRLPADCKGYALSNICNRLALYYGKGAGLRFLSRPGETVAVLTMTMESERDEPWNIMTR</sequence>
<keyword evidence="3" id="KW-0597">Phosphoprotein</keyword>